<keyword evidence="2" id="KW-1185">Reference proteome</keyword>
<organism evidence="1 2">
    <name type="scientific">Rhodococcus wratislaviensis</name>
    <name type="common">Tsukamurella wratislaviensis</name>
    <dbReference type="NCBI Taxonomy" id="44752"/>
    <lineage>
        <taxon>Bacteria</taxon>
        <taxon>Bacillati</taxon>
        <taxon>Actinomycetota</taxon>
        <taxon>Actinomycetes</taxon>
        <taxon>Mycobacteriales</taxon>
        <taxon>Nocardiaceae</taxon>
        <taxon>Rhodococcus</taxon>
    </lineage>
</organism>
<proteinExistence type="predicted"/>
<reference evidence="1 2" key="1">
    <citation type="submission" date="2018-11" db="EMBL/GenBank/DDBJ databases">
        <title>Microbial catabolism of amino acid.</title>
        <authorList>
            <person name="Hibi M."/>
            <person name="Ogawa J."/>
        </authorList>
    </citation>
    <scope>NUCLEOTIDE SEQUENCE [LARGE SCALE GENOMIC DNA]</scope>
    <source>
        <strain evidence="1 2">C31-06</strain>
    </source>
</reference>
<evidence type="ECO:0000313" key="1">
    <source>
        <dbReference type="EMBL" id="GCE38267.1"/>
    </source>
</evidence>
<sequence>MVGSRAGAAMQTDANGVDVLLFGCIHDNDCSSTDWADQVSM</sequence>
<protein>
    <submittedName>
        <fullName evidence="1">Uncharacterized protein</fullName>
    </submittedName>
</protein>
<dbReference type="Proteomes" id="UP000287519">
    <property type="component" value="Unassembled WGS sequence"/>
</dbReference>
<dbReference type="AlphaFoldDB" id="A0A402C3W7"/>
<dbReference type="EMBL" id="BHYM01000018">
    <property type="protein sequence ID" value="GCE38267.1"/>
    <property type="molecule type" value="Genomic_DNA"/>
</dbReference>
<comment type="caution">
    <text evidence="1">The sequence shown here is derived from an EMBL/GenBank/DDBJ whole genome shotgun (WGS) entry which is preliminary data.</text>
</comment>
<accession>A0A402C3W7</accession>
<gene>
    <name evidence="1" type="ORF">Rhow_001315</name>
</gene>
<evidence type="ECO:0000313" key="2">
    <source>
        <dbReference type="Proteomes" id="UP000287519"/>
    </source>
</evidence>
<name>A0A402C3W7_RHOWR</name>